<proteinExistence type="predicted"/>
<evidence type="ECO:0000313" key="2">
    <source>
        <dbReference type="EMBL" id="WOL03422.1"/>
    </source>
</evidence>
<reference evidence="2 3" key="1">
    <citation type="submission" date="2023-10" db="EMBL/GenBank/DDBJ databases">
        <title>Chromosome-scale genome assembly provides insights into flower coloration mechanisms of Canna indica.</title>
        <authorList>
            <person name="Li C."/>
        </authorList>
    </citation>
    <scope>NUCLEOTIDE SEQUENCE [LARGE SCALE GENOMIC DNA]</scope>
    <source>
        <tissue evidence="2">Flower</tissue>
    </source>
</reference>
<evidence type="ECO:0000313" key="3">
    <source>
        <dbReference type="Proteomes" id="UP001327560"/>
    </source>
</evidence>
<organism evidence="2 3">
    <name type="scientific">Canna indica</name>
    <name type="common">Indian-shot</name>
    <dbReference type="NCBI Taxonomy" id="4628"/>
    <lineage>
        <taxon>Eukaryota</taxon>
        <taxon>Viridiplantae</taxon>
        <taxon>Streptophyta</taxon>
        <taxon>Embryophyta</taxon>
        <taxon>Tracheophyta</taxon>
        <taxon>Spermatophyta</taxon>
        <taxon>Magnoliopsida</taxon>
        <taxon>Liliopsida</taxon>
        <taxon>Zingiberales</taxon>
        <taxon>Cannaceae</taxon>
        <taxon>Canna</taxon>
    </lineage>
</organism>
<keyword evidence="3" id="KW-1185">Reference proteome</keyword>
<feature type="region of interest" description="Disordered" evidence="1">
    <location>
        <begin position="69"/>
        <end position="101"/>
    </location>
</feature>
<feature type="region of interest" description="Disordered" evidence="1">
    <location>
        <begin position="22"/>
        <end position="49"/>
    </location>
</feature>
<dbReference type="Proteomes" id="UP001327560">
    <property type="component" value="Chromosome 4"/>
</dbReference>
<dbReference type="EMBL" id="CP136893">
    <property type="protein sequence ID" value="WOL03422.1"/>
    <property type="molecule type" value="Genomic_DNA"/>
</dbReference>
<dbReference type="PANTHER" id="PTHR33974">
    <property type="entry name" value="VASCULAR-RELATED UNKNOWN PROTEIN 1-RELATED"/>
    <property type="match status" value="1"/>
</dbReference>
<dbReference type="PANTHER" id="PTHR33974:SF2">
    <property type="entry name" value="VASCULAR-RELATED UNKNOWN PROTEIN 1"/>
    <property type="match status" value="1"/>
</dbReference>
<dbReference type="GO" id="GO:0010089">
    <property type="term" value="P:xylem development"/>
    <property type="evidence" value="ECO:0007669"/>
    <property type="project" value="InterPro"/>
</dbReference>
<gene>
    <name evidence="2" type="ORF">Cni_G12142</name>
</gene>
<sequence>MKVLRGHAHLIRMIKLRASPSRSLMKKPNNNSMANSVCPRELSSPSQDSSWASHMADFLVATAQMDQESTCRGSSSVVGEKSSSKKRKTRAIKMDDDPLEDTACSSPVKLPKVERLSADISQTKPRKKNMTWRTCDEIDVRTETPKDSCGLRKKGLCLVPLSVVMDFVDRVATL</sequence>
<dbReference type="AlphaFoldDB" id="A0AAQ3KBC7"/>
<accession>A0AAQ3KBC7</accession>
<evidence type="ECO:0000256" key="1">
    <source>
        <dbReference type="SAM" id="MobiDB-lite"/>
    </source>
</evidence>
<feature type="compositionally biased region" description="Low complexity" evidence="1">
    <location>
        <begin position="72"/>
        <end position="81"/>
    </location>
</feature>
<name>A0AAQ3KBC7_9LILI</name>
<protein>
    <submittedName>
        <fullName evidence="2">Uncharacterized protein</fullName>
    </submittedName>
</protein>
<dbReference type="InterPro" id="IPR039280">
    <property type="entry name" value="VUP"/>
</dbReference>